<accession>A0AAW2FR85</accession>
<evidence type="ECO:0000313" key="3">
    <source>
        <dbReference type="Proteomes" id="UP001430953"/>
    </source>
</evidence>
<dbReference type="EMBL" id="JADYXP020000009">
    <property type="protein sequence ID" value="KAL0116382.1"/>
    <property type="molecule type" value="Genomic_DNA"/>
</dbReference>
<organism evidence="2 3">
    <name type="scientific">Cardiocondyla obscurior</name>
    <dbReference type="NCBI Taxonomy" id="286306"/>
    <lineage>
        <taxon>Eukaryota</taxon>
        <taxon>Metazoa</taxon>
        <taxon>Ecdysozoa</taxon>
        <taxon>Arthropoda</taxon>
        <taxon>Hexapoda</taxon>
        <taxon>Insecta</taxon>
        <taxon>Pterygota</taxon>
        <taxon>Neoptera</taxon>
        <taxon>Endopterygota</taxon>
        <taxon>Hymenoptera</taxon>
        <taxon>Apocrita</taxon>
        <taxon>Aculeata</taxon>
        <taxon>Formicoidea</taxon>
        <taxon>Formicidae</taxon>
        <taxon>Myrmicinae</taxon>
        <taxon>Cardiocondyla</taxon>
    </lineage>
</organism>
<evidence type="ECO:0000256" key="1">
    <source>
        <dbReference type="SAM" id="SignalP"/>
    </source>
</evidence>
<feature type="chain" id="PRO_5043788963" evidence="1">
    <location>
        <begin position="20"/>
        <end position="95"/>
    </location>
</feature>
<proteinExistence type="predicted"/>
<feature type="signal peptide" evidence="1">
    <location>
        <begin position="1"/>
        <end position="19"/>
    </location>
</feature>
<keyword evidence="1" id="KW-0732">Signal</keyword>
<protein>
    <submittedName>
        <fullName evidence="2">Uncharacterized protein</fullName>
    </submittedName>
</protein>
<comment type="caution">
    <text evidence="2">The sequence shown here is derived from an EMBL/GenBank/DDBJ whole genome shotgun (WGS) entry which is preliminary data.</text>
</comment>
<dbReference type="AlphaFoldDB" id="A0AAW2FR85"/>
<evidence type="ECO:0000313" key="2">
    <source>
        <dbReference type="EMBL" id="KAL0116382.1"/>
    </source>
</evidence>
<dbReference type="Proteomes" id="UP001430953">
    <property type="component" value="Unassembled WGS sequence"/>
</dbReference>
<name>A0AAW2FR85_9HYME</name>
<gene>
    <name evidence="2" type="ORF">PUN28_009776</name>
</gene>
<sequence length="95" mass="10843">MVINCRNIILFVVLATCTATPILLLTSESPLAHPAVIINSAMEDNLPNQLRNNFYKNPSIAAGLAKESWFIDKEMQCIYTAYTLKDMIYLMYIRR</sequence>
<keyword evidence="3" id="KW-1185">Reference proteome</keyword>
<reference evidence="2 3" key="1">
    <citation type="submission" date="2023-03" db="EMBL/GenBank/DDBJ databases">
        <title>High recombination rates correlate with genetic variation in Cardiocondyla obscurior ants.</title>
        <authorList>
            <person name="Errbii M."/>
        </authorList>
    </citation>
    <scope>NUCLEOTIDE SEQUENCE [LARGE SCALE GENOMIC DNA]</scope>
    <source>
        <strain evidence="2">Alpha-2009</strain>
        <tissue evidence="2">Whole body</tissue>
    </source>
</reference>